<organism evidence="2">
    <name type="scientific">Geoglobus ahangari</name>
    <dbReference type="NCBI Taxonomy" id="113653"/>
    <lineage>
        <taxon>Archaea</taxon>
        <taxon>Methanobacteriati</taxon>
        <taxon>Methanobacteriota</taxon>
        <taxon>Archaeoglobi</taxon>
        <taxon>Archaeoglobales</taxon>
        <taxon>Archaeoglobaceae</taxon>
        <taxon>Geoglobus</taxon>
    </lineage>
</organism>
<sequence>MESEKKIQYSFPGPDAGPKPPIIFPDQEEFVKQFPHVCKDCKWLKPIVPGTTLPPPDLIGYCKIIHWPFYWCVSKYVIVKKCKWFEPRSEDQILRV</sequence>
<gene>
    <name evidence="2" type="ORF">ENT89_02050</name>
    <name evidence="1" type="ORF">ENX77_06550</name>
</gene>
<protein>
    <submittedName>
        <fullName evidence="2">Uncharacterized protein</fullName>
    </submittedName>
</protein>
<evidence type="ECO:0000313" key="1">
    <source>
        <dbReference type="EMBL" id="HGE66756.1"/>
    </source>
</evidence>
<dbReference type="AlphaFoldDB" id="A0A7C4S7Y7"/>
<evidence type="ECO:0000313" key="2">
    <source>
        <dbReference type="EMBL" id="HGU58984.1"/>
    </source>
</evidence>
<dbReference type="EMBL" id="DTPI01000032">
    <property type="protein sequence ID" value="HGE66756.1"/>
    <property type="molecule type" value="Genomic_DNA"/>
</dbReference>
<dbReference type="EMBL" id="DTAK01000012">
    <property type="protein sequence ID" value="HGU58984.1"/>
    <property type="molecule type" value="Genomic_DNA"/>
</dbReference>
<proteinExistence type="predicted"/>
<reference evidence="2" key="1">
    <citation type="journal article" date="2020" name="mSystems">
        <title>Genome- and Community-Level Interaction Insights into Carbon Utilization and Element Cycling Functions of Hydrothermarchaeota in Hydrothermal Sediment.</title>
        <authorList>
            <person name="Zhou Z."/>
            <person name="Liu Y."/>
            <person name="Xu W."/>
            <person name="Pan J."/>
            <person name="Luo Z.H."/>
            <person name="Li M."/>
        </authorList>
    </citation>
    <scope>NUCLEOTIDE SEQUENCE [LARGE SCALE GENOMIC DNA]</scope>
    <source>
        <strain evidence="2">SpSt-62</strain>
        <strain evidence="1">SpSt-97</strain>
    </source>
</reference>
<name>A0A7C4S7Y7_9EURY</name>
<accession>A0A7C4S7Y7</accession>
<comment type="caution">
    <text evidence="2">The sequence shown here is derived from an EMBL/GenBank/DDBJ whole genome shotgun (WGS) entry which is preliminary data.</text>
</comment>